<dbReference type="RefSeq" id="WP_149320765.1">
    <property type="nucleotide sequence ID" value="NZ_JARWAH010000001.1"/>
</dbReference>
<organism evidence="5 6">
    <name type="scientific">Halomonas eurihalina</name>
    <dbReference type="NCBI Taxonomy" id="42566"/>
    <lineage>
        <taxon>Bacteria</taxon>
        <taxon>Pseudomonadati</taxon>
        <taxon>Pseudomonadota</taxon>
        <taxon>Gammaproteobacteria</taxon>
        <taxon>Oceanospirillales</taxon>
        <taxon>Halomonadaceae</taxon>
        <taxon>Halomonas</taxon>
    </lineage>
</organism>
<feature type="domain" description="HTH araC/xylS-type" evidence="4">
    <location>
        <begin position="219"/>
        <end position="316"/>
    </location>
</feature>
<dbReference type="GO" id="GO:0043565">
    <property type="term" value="F:sequence-specific DNA binding"/>
    <property type="evidence" value="ECO:0007669"/>
    <property type="project" value="InterPro"/>
</dbReference>
<sequence>MTRLTTERQRVRAHTSQDLRAYGQHYGIDYHFPHLGDRPRTVVRGRVQELTPGPGMQLVASDIEVLERYDSRSRAPAPLSIIVMLEGEAEISLAQHRLTLRPGMALSVQLDDRHGLSAVQPAGQRIRALTLGLDESRLTALVGEPVPYQSSHMRAWRLPATLRSALEEAIDTPLDAAAQRLQLEGLSLQLLAHGLPDTRRASPPASVSPPAPGEQQRLERVREALRADPAQEHRLDALARLAAMSPASLRRKYSAAFGKSVFDDLREYRLALARDYLTRGFSVQQAAHFCGYRHASNFATAFRRHYGVAPSSLAEHL</sequence>
<dbReference type="InterPro" id="IPR053142">
    <property type="entry name" value="PchR_regulatory_protein"/>
</dbReference>
<dbReference type="Proteomes" id="UP000324260">
    <property type="component" value="Unassembled WGS sequence"/>
</dbReference>
<evidence type="ECO:0000256" key="1">
    <source>
        <dbReference type="ARBA" id="ARBA00023015"/>
    </source>
</evidence>
<dbReference type="PROSITE" id="PS01124">
    <property type="entry name" value="HTH_ARAC_FAMILY_2"/>
    <property type="match status" value="1"/>
</dbReference>
<evidence type="ECO:0000259" key="4">
    <source>
        <dbReference type="PROSITE" id="PS01124"/>
    </source>
</evidence>
<dbReference type="SMART" id="SM00342">
    <property type="entry name" value="HTH_ARAC"/>
    <property type="match status" value="1"/>
</dbReference>
<evidence type="ECO:0000313" key="5">
    <source>
        <dbReference type="EMBL" id="TZG41574.1"/>
    </source>
</evidence>
<evidence type="ECO:0000313" key="6">
    <source>
        <dbReference type="Proteomes" id="UP000324260"/>
    </source>
</evidence>
<protein>
    <submittedName>
        <fullName evidence="5">Helix-turn-helix transcriptional regulator</fullName>
    </submittedName>
</protein>
<name>A0A5D9DCD9_HALER</name>
<dbReference type="EMBL" id="VTPU01000001">
    <property type="protein sequence ID" value="TZG41574.1"/>
    <property type="molecule type" value="Genomic_DNA"/>
</dbReference>
<dbReference type="InterPro" id="IPR018060">
    <property type="entry name" value="HTH_AraC"/>
</dbReference>
<comment type="caution">
    <text evidence="5">The sequence shown here is derived from an EMBL/GenBank/DDBJ whole genome shotgun (WGS) entry which is preliminary data.</text>
</comment>
<dbReference type="GO" id="GO:0003700">
    <property type="term" value="F:DNA-binding transcription factor activity"/>
    <property type="evidence" value="ECO:0007669"/>
    <property type="project" value="InterPro"/>
</dbReference>
<dbReference type="InterPro" id="IPR009057">
    <property type="entry name" value="Homeodomain-like_sf"/>
</dbReference>
<dbReference type="SUPFAM" id="SSF46689">
    <property type="entry name" value="Homeodomain-like"/>
    <property type="match status" value="1"/>
</dbReference>
<proteinExistence type="predicted"/>
<feature type="region of interest" description="Disordered" evidence="3">
    <location>
        <begin position="197"/>
        <end position="218"/>
    </location>
</feature>
<dbReference type="AlphaFoldDB" id="A0A5D9DCD9"/>
<evidence type="ECO:0000256" key="2">
    <source>
        <dbReference type="ARBA" id="ARBA00023163"/>
    </source>
</evidence>
<keyword evidence="1" id="KW-0805">Transcription regulation</keyword>
<reference evidence="5 6" key="1">
    <citation type="submission" date="2019-08" db="EMBL/GenBank/DDBJ databases">
        <title>Draft Genome Sequence of Halomonas eurihalina Isolated from Preserved Hide-surface.</title>
        <authorList>
            <person name="Hussain S.A."/>
            <person name="Xu A."/>
            <person name="Sarker M."/>
            <person name="Sommers C."/>
        </authorList>
    </citation>
    <scope>NUCLEOTIDE SEQUENCE [LARGE SCALE GENOMIC DNA]</scope>
    <source>
        <strain evidence="5 6">MS1</strain>
    </source>
</reference>
<dbReference type="PANTHER" id="PTHR47893:SF1">
    <property type="entry name" value="REGULATORY PROTEIN PCHR"/>
    <property type="match status" value="1"/>
</dbReference>
<dbReference type="Pfam" id="PF12833">
    <property type="entry name" value="HTH_18"/>
    <property type="match status" value="1"/>
</dbReference>
<dbReference type="PANTHER" id="PTHR47893">
    <property type="entry name" value="REGULATORY PROTEIN PCHR"/>
    <property type="match status" value="1"/>
</dbReference>
<keyword evidence="2" id="KW-0804">Transcription</keyword>
<dbReference type="Gene3D" id="1.10.10.60">
    <property type="entry name" value="Homeodomain-like"/>
    <property type="match status" value="1"/>
</dbReference>
<dbReference type="OrthoDB" id="6670788at2"/>
<evidence type="ECO:0000256" key="3">
    <source>
        <dbReference type="SAM" id="MobiDB-lite"/>
    </source>
</evidence>
<gene>
    <name evidence="5" type="ORF">FZZ93_02640</name>
</gene>
<keyword evidence="6" id="KW-1185">Reference proteome</keyword>
<accession>A0A5D9DCD9</accession>